<proteinExistence type="predicted"/>
<comment type="caution">
    <text evidence="1">The sequence shown here is derived from an EMBL/GenBank/DDBJ whole genome shotgun (WGS) entry which is preliminary data.</text>
</comment>
<name>A0AAW1WDT7_RUBAR</name>
<accession>A0AAW1WDT7</accession>
<dbReference type="EMBL" id="JBEDUW010000006">
    <property type="protein sequence ID" value="KAK9922912.1"/>
    <property type="molecule type" value="Genomic_DNA"/>
</dbReference>
<dbReference type="AlphaFoldDB" id="A0AAW1WDT7"/>
<evidence type="ECO:0000313" key="1">
    <source>
        <dbReference type="EMBL" id="KAK9922912.1"/>
    </source>
</evidence>
<sequence length="99" mass="11079">MQCFAGNVNGYEDNQRRRHLGNTSTKISSKVGVSIEAKNDVELAANNLNDDAIWTDLIIDMNGSEFGITEFFHTDFSKFYESEGTFNFEVGGCSTYEDC</sequence>
<protein>
    <submittedName>
        <fullName evidence="1">Uncharacterized protein</fullName>
    </submittedName>
</protein>
<keyword evidence="2" id="KW-1185">Reference proteome</keyword>
<gene>
    <name evidence="1" type="ORF">M0R45_031349</name>
</gene>
<evidence type="ECO:0000313" key="2">
    <source>
        <dbReference type="Proteomes" id="UP001457282"/>
    </source>
</evidence>
<reference evidence="1 2" key="1">
    <citation type="journal article" date="2023" name="G3 (Bethesda)">
        <title>A chromosome-length genome assembly and annotation of blackberry (Rubus argutus, cv. 'Hillquist').</title>
        <authorList>
            <person name="Bruna T."/>
            <person name="Aryal R."/>
            <person name="Dudchenko O."/>
            <person name="Sargent D.J."/>
            <person name="Mead D."/>
            <person name="Buti M."/>
            <person name="Cavallini A."/>
            <person name="Hytonen T."/>
            <person name="Andres J."/>
            <person name="Pham M."/>
            <person name="Weisz D."/>
            <person name="Mascagni F."/>
            <person name="Usai G."/>
            <person name="Natali L."/>
            <person name="Bassil N."/>
            <person name="Fernandez G.E."/>
            <person name="Lomsadze A."/>
            <person name="Armour M."/>
            <person name="Olukolu B."/>
            <person name="Poorten T."/>
            <person name="Britton C."/>
            <person name="Davik J."/>
            <person name="Ashrafi H."/>
            <person name="Aiden E.L."/>
            <person name="Borodovsky M."/>
            <person name="Worthington M."/>
        </authorList>
    </citation>
    <scope>NUCLEOTIDE SEQUENCE [LARGE SCALE GENOMIC DNA]</scope>
    <source>
        <strain evidence="1">PI 553951</strain>
    </source>
</reference>
<organism evidence="1 2">
    <name type="scientific">Rubus argutus</name>
    <name type="common">Southern blackberry</name>
    <dbReference type="NCBI Taxonomy" id="59490"/>
    <lineage>
        <taxon>Eukaryota</taxon>
        <taxon>Viridiplantae</taxon>
        <taxon>Streptophyta</taxon>
        <taxon>Embryophyta</taxon>
        <taxon>Tracheophyta</taxon>
        <taxon>Spermatophyta</taxon>
        <taxon>Magnoliopsida</taxon>
        <taxon>eudicotyledons</taxon>
        <taxon>Gunneridae</taxon>
        <taxon>Pentapetalae</taxon>
        <taxon>rosids</taxon>
        <taxon>fabids</taxon>
        <taxon>Rosales</taxon>
        <taxon>Rosaceae</taxon>
        <taxon>Rosoideae</taxon>
        <taxon>Rosoideae incertae sedis</taxon>
        <taxon>Rubus</taxon>
    </lineage>
</organism>
<dbReference type="Proteomes" id="UP001457282">
    <property type="component" value="Unassembled WGS sequence"/>
</dbReference>